<evidence type="ECO:0000256" key="2">
    <source>
        <dbReference type="ARBA" id="ARBA00012438"/>
    </source>
</evidence>
<evidence type="ECO:0000313" key="10">
    <source>
        <dbReference type="Proteomes" id="UP000651475"/>
    </source>
</evidence>
<proteinExistence type="predicted"/>
<evidence type="ECO:0000256" key="3">
    <source>
        <dbReference type="ARBA" id="ARBA00022679"/>
    </source>
</evidence>
<reference evidence="9 10" key="1">
    <citation type="submission" date="2020-08" db="EMBL/GenBank/DDBJ databases">
        <title>Genome public.</title>
        <authorList>
            <person name="Liu C."/>
            <person name="Sun Q."/>
        </authorList>
    </citation>
    <scope>NUCLEOTIDE SEQUENCE [LARGE SCALE GENOMIC DNA]</scope>
    <source>
        <strain evidence="9 10">NSJ-79</strain>
    </source>
</reference>
<dbReference type="SMART" id="SM00387">
    <property type="entry name" value="HATPase_c"/>
    <property type="match status" value="1"/>
</dbReference>
<dbReference type="InterPro" id="IPR003594">
    <property type="entry name" value="HATPase_dom"/>
</dbReference>
<dbReference type="PANTHER" id="PTHR43065:SF46">
    <property type="entry name" value="C4-DICARBOXYLATE TRANSPORT SENSOR PROTEIN DCTB"/>
    <property type="match status" value="1"/>
</dbReference>
<evidence type="ECO:0000256" key="1">
    <source>
        <dbReference type="ARBA" id="ARBA00000085"/>
    </source>
</evidence>
<dbReference type="GO" id="GO:0016301">
    <property type="term" value="F:kinase activity"/>
    <property type="evidence" value="ECO:0007669"/>
    <property type="project" value="UniProtKB-KW"/>
</dbReference>
<dbReference type="InterPro" id="IPR005467">
    <property type="entry name" value="His_kinase_dom"/>
</dbReference>
<keyword evidence="10" id="KW-1185">Reference proteome</keyword>
<comment type="catalytic activity">
    <reaction evidence="1">
        <text>ATP + protein L-histidine = ADP + protein N-phospho-L-histidine.</text>
        <dbReference type="EC" id="2.7.13.3"/>
    </reaction>
</comment>
<gene>
    <name evidence="9" type="ORF">H8S65_04025</name>
</gene>
<accession>A0ABR7DKJ2</accession>
<dbReference type="Pfam" id="PF02518">
    <property type="entry name" value="HATPase_c"/>
    <property type="match status" value="1"/>
</dbReference>
<dbReference type="SUPFAM" id="SSF55874">
    <property type="entry name" value="ATPase domain of HSP90 chaperone/DNA topoisomerase II/histidine kinase"/>
    <property type="match status" value="1"/>
</dbReference>
<comment type="caution">
    <text evidence="9">The sequence shown here is derived from an EMBL/GenBank/DDBJ whole genome shotgun (WGS) entry which is preliminary data.</text>
</comment>
<dbReference type="PRINTS" id="PR00344">
    <property type="entry name" value="BCTRLSENSOR"/>
</dbReference>
<evidence type="ECO:0000256" key="5">
    <source>
        <dbReference type="ARBA" id="ARBA00022777"/>
    </source>
</evidence>
<keyword evidence="5 9" id="KW-0418">Kinase</keyword>
<dbReference type="InterPro" id="IPR036890">
    <property type="entry name" value="HATPase_C_sf"/>
</dbReference>
<dbReference type="Gene3D" id="3.30.565.10">
    <property type="entry name" value="Histidine kinase-like ATPase, C-terminal domain"/>
    <property type="match status" value="1"/>
</dbReference>
<dbReference type="PANTHER" id="PTHR43065">
    <property type="entry name" value="SENSOR HISTIDINE KINASE"/>
    <property type="match status" value="1"/>
</dbReference>
<dbReference type="RefSeq" id="WP_186928668.1">
    <property type="nucleotide sequence ID" value="NZ_JACOOJ010000005.1"/>
</dbReference>
<evidence type="ECO:0000256" key="6">
    <source>
        <dbReference type="ARBA" id="ARBA00022840"/>
    </source>
</evidence>
<feature type="domain" description="Histidine kinase" evidence="8">
    <location>
        <begin position="86"/>
        <end position="280"/>
    </location>
</feature>
<evidence type="ECO:0000259" key="8">
    <source>
        <dbReference type="PROSITE" id="PS50109"/>
    </source>
</evidence>
<protein>
    <recommendedName>
        <fullName evidence="2">histidine kinase</fullName>
        <ecNumber evidence="2">2.7.13.3</ecNumber>
    </recommendedName>
</protein>
<dbReference type="EMBL" id="JACOOJ010000005">
    <property type="protein sequence ID" value="MBC5631944.1"/>
    <property type="molecule type" value="Genomic_DNA"/>
</dbReference>
<evidence type="ECO:0000256" key="4">
    <source>
        <dbReference type="ARBA" id="ARBA00022741"/>
    </source>
</evidence>
<name>A0ABR7DKJ2_9BACT</name>
<dbReference type="EC" id="2.7.13.3" evidence="2"/>
<keyword evidence="4" id="KW-0547">Nucleotide-binding</keyword>
<evidence type="ECO:0000256" key="7">
    <source>
        <dbReference type="ARBA" id="ARBA00023012"/>
    </source>
</evidence>
<dbReference type="InterPro" id="IPR004358">
    <property type="entry name" value="Sig_transdc_His_kin-like_C"/>
</dbReference>
<keyword evidence="6" id="KW-0067">ATP-binding</keyword>
<sequence length="283" mass="32332">MTLLLITLIVVIGIAGWFYHHQMLLKERAHLMREAIRNQEFTFRLPVKGLFFGERALQEAFNETGREIGMLLARNEVESWQKLTRVLTHEIMNATTPITSICQAYLEHPNIAGTAYEEGIRTIHDTCWGLSLFVDSYRKLSELQESVLVEIPLQAFLERIRVFYPGLEWQIAIHSSVTLSADENMLRQVLINLIKNACEAGATRIDVRWKEELWVSNNGARIPVEVAREMFIPFFTTKRSGSGIGLSLSRQLMMRQGGDLRLAERAVPGYSVTFILTFSNPFS</sequence>
<keyword evidence="7" id="KW-0902">Two-component regulatory system</keyword>
<keyword evidence="3" id="KW-0808">Transferase</keyword>
<dbReference type="PROSITE" id="PS50109">
    <property type="entry name" value="HIS_KIN"/>
    <property type="match status" value="1"/>
</dbReference>
<evidence type="ECO:0000313" key="9">
    <source>
        <dbReference type="EMBL" id="MBC5631944.1"/>
    </source>
</evidence>
<dbReference type="Proteomes" id="UP000651475">
    <property type="component" value="Unassembled WGS sequence"/>
</dbReference>
<organism evidence="9 10">
    <name type="scientific">Parabacteroides hominis</name>
    <dbReference type="NCBI Taxonomy" id="2763057"/>
    <lineage>
        <taxon>Bacteria</taxon>
        <taxon>Pseudomonadati</taxon>
        <taxon>Bacteroidota</taxon>
        <taxon>Bacteroidia</taxon>
        <taxon>Bacteroidales</taxon>
        <taxon>Tannerellaceae</taxon>
        <taxon>Parabacteroides</taxon>
    </lineage>
</organism>